<keyword evidence="6 8" id="KW-0472">Membrane</keyword>
<comment type="similarity">
    <text evidence="2">Belongs to the SLC35F solute transporter family.</text>
</comment>
<evidence type="ECO:0000256" key="4">
    <source>
        <dbReference type="ARBA" id="ARBA00022692"/>
    </source>
</evidence>
<dbReference type="Proteomes" id="UP001201163">
    <property type="component" value="Unassembled WGS sequence"/>
</dbReference>
<keyword evidence="3" id="KW-0813">Transport</keyword>
<dbReference type="InterPro" id="IPR037185">
    <property type="entry name" value="EmrE-like"/>
</dbReference>
<comment type="subcellular location">
    <subcellularLocation>
        <location evidence="1">Membrane</location>
        <topology evidence="1">Multi-pass membrane protein</topology>
    </subcellularLocation>
</comment>
<keyword evidence="10" id="KW-1185">Reference proteome</keyword>
<dbReference type="PANTHER" id="PTHR14233:SF4">
    <property type="entry name" value="SOLUTE CARRIER FAMILY 35 MEMBER F2"/>
    <property type="match status" value="1"/>
</dbReference>
<dbReference type="SUPFAM" id="SSF103481">
    <property type="entry name" value="Multidrug resistance efflux transporter EmrE"/>
    <property type="match status" value="1"/>
</dbReference>
<evidence type="ECO:0000256" key="3">
    <source>
        <dbReference type="ARBA" id="ARBA00022448"/>
    </source>
</evidence>
<dbReference type="InterPro" id="IPR009262">
    <property type="entry name" value="SLC35_F1/F2/F6"/>
</dbReference>
<reference evidence="9" key="1">
    <citation type="submission" date="2022-01" db="EMBL/GenBank/DDBJ databases">
        <title>Comparative genomics reveals a dynamic genome evolution in the ectomycorrhizal milk-cap (Lactarius) mushrooms.</title>
        <authorList>
            <consortium name="DOE Joint Genome Institute"/>
            <person name="Lebreton A."/>
            <person name="Tang N."/>
            <person name="Kuo A."/>
            <person name="LaButti K."/>
            <person name="Drula E."/>
            <person name="Barry K."/>
            <person name="Clum A."/>
            <person name="Lipzen A."/>
            <person name="Mousain D."/>
            <person name="Ng V."/>
            <person name="Wang R."/>
            <person name="Wang X."/>
            <person name="Dai Y."/>
            <person name="Henrissat B."/>
            <person name="Grigoriev I.V."/>
            <person name="Guerin-Laguette A."/>
            <person name="Yu F."/>
            <person name="Martin F.M."/>
        </authorList>
    </citation>
    <scope>NUCLEOTIDE SEQUENCE</scope>
    <source>
        <strain evidence="9">QP</strain>
    </source>
</reference>
<dbReference type="AlphaFoldDB" id="A0AAD4Q8D7"/>
<protein>
    <submittedName>
        <fullName evidence="9">DUF914-domain-containing protein</fullName>
    </submittedName>
</protein>
<sequence>MSSVQYLSSGLTDDKQSTAEKSTPPIPGDATVTYPEIDSSSVGTLCRSSWKRFASIWTKRFILSLLAGQIVSLCITCTSVATEELTFRNWALPTTQTLFLYLSLFVTYTPYTIYWYGFDGWLKVIYERGWKYIILAACDVEGNFLVVKAYQYTDLLSCMLLEAWAIPVCMFFSYVHMRTRFHWTQILGVVICVAGLCLLVASDQITNKNWTALDKGKGDAFMIIGATLYGFTNATEEFLVRRSPLYEVLGQLGMWGMIITGVQASILEHKKMRESTWNGANLTLVFAYTAAMFVMYTVAPLLFRLASSTYYNLSLRSANFYGLLFGIFLFHYKPYWLYFPSFVVVISGLVVYFCHSTQGKTDIRAPSYIAQHGKAVLEDSEEQREGAI</sequence>
<evidence type="ECO:0000313" key="9">
    <source>
        <dbReference type="EMBL" id="KAH8992225.1"/>
    </source>
</evidence>
<feature type="transmembrane region" description="Helical" evidence="8">
    <location>
        <begin position="279"/>
        <end position="303"/>
    </location>
</feature>
<gene>
    <name evidence="9" type="ORF">EDB92DRAFT_593719</name>
</gene>
<feature type="transmembrane region" description="Helical" evidence="8">
    <location>
        <begin position="310"/>
        <end position="330"/>
    </location>
</feature>
<name>A0AAD4Q8D7_9AGAM</name>
<evidence type="ECO:0000256" key="2">
    <source>
        <dbReference type="ARBA" id="ARBA00007863"/>
    </source>
</evidence>
<organism evidence="9 10">
    <name type="scientific">Lactarius akahatsu</name>
    <dbReference type="NCBI Taxonomy" id="416441"/>
    <lineage>
        <taxon>Eukaryota</taxon>
        <taxon>Fungi</taxon>
        <taxon>Dikarya</taxon>
        <taxon>Basidiomycota</taxon>
        <taxon>Agaricomycotina</taxon>
        <taxon>Agaricomycetes</taxon>
        <taxon>Russulales</taxon>
        <taxon>Russulaceae</taxon>
        <taxon>Lactarius</taxon>
    </lineage>
</organism>
<feature type="compositionally biased region" description="Polar residues" evidence="7">
    <location>
        <begin position="1"/>
        <end position="11"/>
    </location>
</feature>
<proteinExistence type="inferred from homology"/>
<evidence type="ECO:0000256" key="7">
    <source>
        <dbReference type="SAM" id="MobiDB-lite"/>
    </source>
</evidence>
<dbReference type="EMBL" id="JAKELL010000023">
    <property type="protein sequence ID" value="KAH8992225.1"/>
    <property type="molecule type" value="Genomic_DNA"/>
</dbReference>
<keyword evidence="4 8" id="KW-0812">Transmembrane</keyword>
<feature type="transmembrane region" description="Helical" evidence="8">
    <location>
        <begin position="248"/>
        <end position="267"/>
    </location>
</feature>
<dbReference type="GO" id="GO:0022857">
    <property type="term" value="F:transmembrane transporter activity"/>
    <property type="evidence" value="ECO:0007669"/>
    <property type="project" value="InterPro"/>
</dbReference>
<feature type="region of interest" description="Disordered" evidence="7">
    <location>
        <begin position="1"/>
        <end position="32"/>
    </location>
</feature>
<evidence type="ECO:0000256" key="1">
    <source>
        <dbReference type="ARBA" id="ARBA00004141"/>
    </source>
</evidence>
<feature type="transmembrane region" description="Helical" evidence="8">
    <location>
        <begin position="61"/>
        <end position="82"/>
    </location>
</feature>
<dbReference type="Pfam" id="PF06027">
    <property type="entry name" value="SLC35F"/>
    <property type="match status" value="1"/>
</dbReference>
<keyword evidence="5 8" id="KW-1133">Transmembrane helix</keyword>
<feature type="transmembrane region" description="Helical" evidence="8">
    <location>
        <begin position="155"/>
        <end position="175"/>
    </location>
</feature>
<comment type="caution">
    <text evidence="9">The sequence shown here is derived from an EMBL/GenBank/DDBJ whole genome shotgun (WGS) entry which is preliminary data.</text>
</comment>
<evidence type="ECO:0000256" key="8">
    <source>
        <dbReference type="SAM" id="Phobius"/>
    </source>
</evidence>
<dbReference type="PANTHER" id="PTHR14233">
    <property type="entry name" value="DUF914-RELATED"/>
    <property type="match status" value="1"/>
</dbReference>
<feature type="transmembrane region" description="Helical" evidence="8">
    <location>
        <begin position="181"/>
        <end position="201"/>
    </location>
</feature>
<feature type="transmembrane region" description="Helical" evidence="8">
    <location>
        <begin position="336"/>
        <end position="354"/>
    </location>
</feature>
<accession>A0AAD4Q8D7</accession>
<dbReference type="GO" id="GO:0016020">
    <property type="term" value="C:membrane"/>
    <property type="evidence" value="ECO:0007669"/>
    <property type="project" value="UniProtKB-SubCell"/>
</dbReference>
<evidence type="ECO:0000256" key="5">
    <source>
        <dbReference type="ARBA" id="ARBA00022989"/>
    </source>
</evidence>
<evidence type="ECO:0000256" key="6">
    <source>
        <dbReference type="ARBA" id="ARBA00023136"/>
    </source>
</evidence>
<dbReference type="InterPro" id="IPR052221">
    <property type="entry name" value="SLC35F_Transporter"/>
</dbReference>
<evidence type="ECO:0000313" key="10">
    <source>
        <dbReference type="Proteomes" id="UP001201163"/>
    </source>
</evidence>
<feature type="transmembrane region" description="Helical" evidence="8">
    <location>
        <begin position="98"/>
        <end position="118"/>
    </location>
</feature>